<gene>
    <name evidence="2" type="ORF">GCM10010145_08940</name>
</gene>
<evidence type="ECO:0000256" key="1">
    <source>
        <dbReference type="SAM" id="SignalP"/>
    </source>
</evidence>
<evidence type="ECO:0000313" key="2">
    <source>
        <dbReference type="EMBL" id="GGQ42374.1"/>
    </source>
</evidence>
<evidence type="ECO:0008006" key="4">
    <source>
        <dbReference type="Google" id="ProtNLM"/>
    </source>
</evidence>
<accession>A0A918B7U6</accession>
<comment type="caution">
    <text evidence="2">The sequence shown here is derived from an EMBL/GenBank/DDBJ whole genome shotgun (WGS) entry which is preliminary data.</text>
</comment>
<feature type="signal peptide" evidence="1">
    <location>
        <begin position="1"/>
        <end position="27"/>
    </location>
</feature>
<reference evidence="2" key="2">
    <citation type="submission" date="2020-09" db="EMBL/GenBank/DDBJ databases">
        <authorList>
            <person name="Sun Q."/>
            <person name="Ohkuma M."/>
        </authorList>
    </citation>
    <scope>NUCLEOTIDE SEQUENCE</scope>
    <source>
        <strain evidence="2">JCM 3131</strain>
    </source>
</reference>
<keyword evidence="1" id="KW-0732">Signal</keyword>
<protein>
    <recommendedName>
        <fullName evidence="4">SH3 domain-containing protein</fullName>
    </recommendedName>
</protein>
<name>A0A918B7U6_9ACTN</name>
<evidence type="ECO:0000313" key="3">
    <source>
        <dbReference type="Proteomes" id="UP000620156"/>
    </source>
</evidence>
<reference evidence="2" key="1">
    <citation type="journal article" date="2014" name="Int. J. Syst. Evol. Microbiol.">
        <title>Complete genome sequence of Corynebacterium casei LMG S-19264T (=DSM 44701T), isolated from a smear-ripened cheese.</title>
        <authorList>
            <consortium name="US DOE Joint Genome Institute (JGI-PGF)"/>
            <person name="Walter F."/>
            <person name="Albersmeier A."/>
            <person name="Kalinowski J."/>
            <person name="Ruckert C."/>
        </authorList>
    </citation>
    <scope>NUCLEOTIDE SEQUENCE</scope>
    <source>
        <strain evidence="2">JCM 3131</strain>
    </source>
</reference>
<sequence>MELRSTLIRAGVLAAAAALTAAGTAAAGDDDGYGPDGHRHRTYEGRVTAHGGLLLRDAPHRGSAVLRVAERGEIVHIFCRAEGERVDGDKHWYLLTDGTWAWGSAQHIDTHERPRRC</sequence>
<dbReference type="EMBL" id="BMQK01000001">
    <property type="protein sequence ID" value="GGQ42374.1"/>
    <property type="molecule type" value="Genomic_DNA"/>
</dbReference>
<dbReference type="Proteomes" id="UP000620156">
    <property type="component" value="Unassembled WGS sequence"/>
</dbReference>
<proteinExistence type="predicted"/>
<organism evidence="2 3">
    <name type="scientific">Streptomyces ruber</name>
    <dbReference type="NCBI Taxonomy" id="83378"/>
    <lineage>
        <taxon>Bacteria</taxon>
        <taxon>Bacillati</taxon>
        <taxon>Actinomycetota</taxon>
        <taxon>Actinomycetes</taxon>
        <taxon>Kitasatosporales</taxon>
        <taxon>Streptomycetaceae</taxon>
        <taxon>Streptomyces</taxon>
    </lineage>
</organism>
<keyword evidence="3" id="KW-1185">Reference proteome</keyword>
<dbReference type="RefSeq" id="WP_189215228.1">
    <property type="nucleotide sequence ID" value="NZ_BMQK01000001.1"/>
</dbReference>
<dbReference type="AlphaFoldDB" id="A0A918B7U6"/>
<feature type="chain" id="PRO_5037525196" description="SH3 domain-containing protein" evidence="1">
    <location>
        <begin position="28"/>
        <end position="117"/>
    </location>
</feature>